<feature type="domain" description="HTH CENPB-type" evidence="2">
    <location>
        <begin position="1"/>
        <end position="46"/>
    </location>
</feature>
<evidence type="ECO:0000256" key="1">
    <source>
        <dbReference type="ARBA" id="ARBA00023125"/>
    </source>
</evidence>
<dbReference type="EMBL" id="BLXT01002187">
    <property type="protein sequence ID" value="GFN91889.1"/>
    <property type="molecule type" value="Genomic_DNA"/>
</dbReference>
<dbReference type="SUPFAM" id="SSF46689">
    <property type="entry name" value="Homeodomain-like"/>
    <property type="match status" value="1"/>
</dbReference>
<protein>
    <submittedName>
        <fullName evidence="3">Tigger transposable element-derived protein 6</fullName>
    </submittedName>
</protein>
<organism evidence="3 4">
    <name type="scientific">Plakobranchus ocellatus</name>
    <dbReference type="NCBI Taxonomy" id="259542"/>
    <lineage>
        <taxon>Eukaryota</taxon>
        <taxon>Metazoa</taxon>
        <taxon>Spiralia</taxon>
        <taxon>Lophotrochozoa</taxon>
        <taxon>Mollusca</taxon>
        <taxon>Gastropoda</taxon>
        <taxon>Heterobranchia</taxon>
        <taxon>Euthyneura</taxon>
        <taxon>Panpulmonata</taxon>
        <taxon>Sacoglossa</taxon>
        <taxon>Placobranchoidea</taxon>
        <taxon>Plakobranchidae</taxon>
        <taxon>Plakobranchus</taxon>
    </lineage>
</organism>
<dbReference type="Proteomes" id="UP000735302">
    <property type="component" value="Unassembled WGS sequence"/>
</dbReference>
<keyword evidence="4" id="KW-1185">Reference proteome</keyword>
<dbReference type="Pfam" id="PF03184">
    <property type="entry name" value="DDE_1"/>
    <property type="match status" value="1"/>
</dbReference>
<sequence>MFAPLSKPVLTARAELIASELGNTEFKATVWWIEGFMRRHGIAHRTVRGEPVPVDQTILNDWRQRDLPRVLQEYREEDIFNADETGIFYKCLPDKSLVLKGERHTGGKKAKEKMKVLVAANMSSPEKLPLLVIGKSLKQRCMKNIKCLPVEYTANKKA</sequence>
<accession>A0AAV3Z9R5</accession>
<dbReference type="Pfam" id="PF03221">
    <property type="entry name" value="HTH_Tnp_Tc5"/>
    <property type="match status" value="1"/>
</dbReference>
<dbReference type="InterPro" id="IPR050863">
    <property type="entry name" value="CenT-Element_Derived"/>
</dbReference>
<name>A0AAV3Z9R5_9GAST</name>
<dbReference type="GO" id="GO:0003677">
    <property type="term" value="F:DNA binding"/>
    <property type="evidence" value="ECO:0007669"/>
    <property type="project" value="UniProtKB-KW"/>
</dbReference>
<evidence type="ECO:0000313" key="3">
    <source>
        <dbReference type="EMBL" id="GFN91889.1"/>
    </source>
</evidence>
<dbReference type="InterPro" id="IPR004875">
    <property type="entry name" value="DDE_SF_endonuclease_dom"/>
</dbReference>
<dbReference type="PANTHER" id="PTHR19303">
    <property type="entry name" value="TRANSPOSON"/>
    <property type="match status" value="1"/>
</dbReference>
<evidence type="ECO:0000259" key="2">
    <source>
        <dbReference type="PROSITE" id="PS51253"/>
    </source>
</evidence>
<proteinExistence type="predicted"/>
<dbReference type="PANTHER" id="PTHR19303:SF73">
    <property type="entry name" value="PROTEIN PDC2"/>
    <property type="match status" value="1"/>
</dbReference>
<dbReference type="PROSITE" id="PS51253">
    <property type="entry name" value="HTH_CENPB"/>
    <property type="match status" value="1"/>
</dbReference>
<comment type="caution">
    <text evidence="3">The sequence shown here is derived from an EMBL/GenBank/DDBJ whole genome shotgun (WGS) entry which is preliminary data.</text>
</comment>
<keyword evidence="1" id="KW-0238">DNA-binding</keyword>
<dbReference type="GO" id="GO:0005634">
    <property type="term" value="C:nucleus"/>
    <property type="evidence" value="ECO:0007669"/>
    <property type="project" value="TreeGrafter"/>
</dbReference>
<reference evidence="3 4" key="1">
    <citation type="journal article" date="2021" name="Elife">
        <title>Chloroplast acquisition without the gene transfer in kleptoplastic sea slugs, Plakobranchus ocellatus.</title>
        <authorList>
            <person name="Maeda T."/>
            <person name="Takahashi S."/>
            <person name="Yoshida T."/>
            <person name="Shimamura S."/>
            <person name="Takaki Y."/>
            <person name="Nagai Y."/>
            <person name="Toyoda A."/>
            <person name="Suzuki Y."/>
            <person name="Arimoto A."/>
            <person name="Ishii H."/>
            <person name="Satoh N."/>
            <person name="Nishiyama T."/>
            <person name="Hasebe M."/>
            <person name="Maruyama T."/>
            <person name="Minagawa J."/>
            <person name="Obokata J."/>
            <person name="Shigenobu S."/>
        </authorList>
    </citation>
    <scope>NUCLEOTIDE SEQUENCE [LARGE SCALE GENOMIC DNA]</scope>
</reference>
<gene>
    <name evidence="3" type="ORF">PoB_001839500</name>
</gene>
<dbReference type="Gene3D" id="1.10.10.60">
    <property type="entry name" value="Homeodomain-like"/>
    <property type="match status" value="1"/>
</dbReference>
<evidence type="ECO:0000313" key="4">
    <source>
        <dbReference type="Proteomes" id="UP000735302"/>
    </source>
</evidence>
<dbReference type="InterPro" id="IPR006600">
    <property type="entry name" value="HTH_CenpB_DNA-bd_dom"/>
</dbReference>
<dbReference type="InterPro" id="IPR009057">
    <property type="entry name" value="Homeodomain-like_sf"/>
</dbReference>
<dbReference type="AlphaFoldDB" id="A0AAV3Z9R5"/>